<name>A0A2W7K8V8_9FLAO</name>
<accession>A0A2W7K8V8</accession>
<proteinExistence type="predicted"/>
<dbReference type="AlphaFoldDB" id="A0A2W7K8V8"/>
<dbReference type="InterPro" id="IPR000246">
    <property type="entry name" value="Peptidase_T2"/>
</dbReference>
<dbReference type="GO" id="GO:0016787">
    <property type="term" value="F:hydrolase activity"/>
    <property type="evidence" value="ECO:0007669"/>
    <property type="project" value="InterPro"/>
</dbReference>
<protein>
    <submittedName>
        <fullName evidence="1">Beta-aspartyl-peptidase (Threonine type)</fullName>
    </submittedName>
</protein>
<keyword evidence="2" id="KW-1185">Reference proteome</keyword>
<dbReference type="EMBL" id="QKYV01000001">
    <property type="protein sequence ID" value="PZW44020.1"/>
    <property type="molecule type" value="Genomic_DNA"/>
</dbReference>
<dbReference type="SUPFAM" id="SSF56235">
    <property type="entry name" value="N-terminal nucleophile aminohydrolases (Ntn hydrolases)"/>
    <property type="match status" value="1"/>
</dbReference>
<dbReference type="Proteomes" id="UP000249542">
    <property type="component" value="Unassembled WGS sequence"/>
</dbReference>
<evidence type="ECO:0000313" key="2">
    <source>
        <dbReference type="Proteomes" id="UP000249542"/>
    </source>
</evidence>
<organism evidence="1 2">
    <name type="scientific">Mesonia algae</name>
    <dbReference type="NCBI Taxonomy" id="213248"/>
    <lineage>
        <taxon>Bacteria</taxon>
        <taxon>Pseudomonadati</taxon>
        <taxon>Bacteroidota</taxon>
        <taxon>Flavobacteriia</taxon>
        <taxon>Flavobacteriales</taxon>
        <taxon>Flavobacteriaceae</taxon>
        <taxon>Mesonia</taxon>
    </lineage>
</organism>
<reference evidence="1 2" key="1">
    <citation type="submission" date="2018-06" db="EMBL/GenBank/DDBJ databases">
        <title>Genomic Encyclopedia of Archaeal and Bacterial Type Strains, Phase II (KMG-II): from individual species to whole genera.</title>
        <authorList>
            <person name="Goeker M."/>
        </authorList>
    </citation>
    <scope>NUCLEOTIDE SEQUENCE [LARGE SCALE GENOMIC DNA]</scope>
    <source>
        <strain evidence="1 2">DSM 15361</strain>
    </source>
</reference>
<comment type="caution">
    <text evidence="1">The sequence shown here is derived from an EMBL/GenBank/DDBJ whole genome shotgun (WGS) entry which is preliminary data.</text>
</comment>
<dbReference type="InterPro" id="IPR029055">
    <property type="entry name" value="Ntn_hydrolases_N"/>
</dbReference>
<evidence type="ECO:0000313" key="1">
    <source>
        <dbReference type="EMBL" id="PZW44020.1"/>
    </source>
</evidence>
<gene>
    <name evidence="1" type="ORF">LX95_00349</name>
</gene>
<sequence>MILIFTCKEYRSSLNAERNTAEIKNKKVANYSIAIHGGASYIKKEIISNSLEKVYHDKLKESTTKRNEILKNGGFAIETVKQTLNLMEDSPLFNSGKVASFFHTEKPELDDLIK</sequence>
<dbReference type="Pfam" id="PF01112">
    <property type="entry name" value="Asparaginase_2"/>
    <property type="match status" value="1"/>
</dbReference>